<name>A0A9D4EFB8_DREPO</name>
<evidence type="ECO:0000313" key="2">
    <source>
        <dbReference type="EMBL" id="KAH3778109.1"/>
    </source>
</evidence>
<dbReference type="EMBL" id="JAIWYP010000009">
    <property type="protein sequence ID" value="KAH3778109.1"/>
    <property type="molecule type" value="Genomic_DNA"/>
</dbReference>
<sequence length="146" mass="16259">MQRQMDQWEREASSLNIKAPSSTGQIHLTKPGSASYPLMQSSVVAKQQVTWCAPKPCLQSSVVDRPVVMPTQPALQSSVSAWTTPVQRIIPGPSPATRWGPSSYPQSSVRCSVARKRPLEEYENEAAPSAKIHINKNHPRFRHLFQ</sequence>
<evidence type="ECO:0000313" key="3">
    <source>
        <dbReference type="Proteomes" id="UP000828390"/>
    </source>
</evidence>
<reference evidence="2" key="2">
    <citation type="submission" date="2020-11" db="EMBL/GenBank/DDBJ databases">
        <authorList>
            <person name="McCartney M.A."/>
            <person name="Auch B."/>
            <person name="Kono T."/>
            <person name="Mallez S."/>
            <person name="Becker A."/>
            <person name="Gohl D.M."/>
            <person name="Silverstein K.A.T."/>
            <person name="Koren S."/>
            <person name="Bechman K.B."/>
            <person name="Herman A."/>
            <person name="Abrahante J.E."/>
            <person name="Garbe J."/>
        </authorList>
    </citation>
    <scope>NUCLEOTIDE SEQUENCE</scope>
    <source>
        <strain evidence="2">Duluth1</strain>
        <tissue evidence="2">Whole animal</tissue>
    </source>
</reference>
<proteinExistence type="predicted"/>
<feature type="compositionally biased region" description="Polar residues" evidence="1">
    <location>
        <begin position="13"/>
        <end position="26"/>
    </location>
</feature>
<gene>
    <name evidence="2" type="ORF">DPMN_179562</name>
</gene>
<reference evidence="2" key="1">
    <citation type="journal article" date="2019" name="bioRxiv">
        <title>The Genome of the Zebra Mussel, Dreissena polymorpha: A Resource for Invasive Species Research.</title>
        <authorList>
            <person name="McCartney M.A."/>
            <person name="Auch B."/>
            <person name="Kono T."/>
            <person name="Mallez S."/>
            <person name="Zhang Y."/>
            <person name="Obille A."/>
            <person name="Becker A."/>
            <person name="Abrahante J.E."/>
            <person name="Garbe J."/>
            <person name="Badalamenti J.P."/>
            <person name="Herman A."/>
            <person name="Mangelson H."/>
            <person name="Liachko I."/>
            <person name="Sullivan S."/>
            <person name="Sone E.D."/>
            <person name="Koren S."/>
            <person name="Silverstein K.A.T."/>
            <person name="Beckman K.B."/>
            <person name="Gohl D.M."/>
        </authorList>
    </citation>
    <scope>NUCLEOTIDE SEQUENCE</scope>
    <source>
        <strain evidence="2">Duluth1</strain>
        <tissue evidence="2">Whole animal</tissue>
    </source>
</reference>
<comment type="caution">
    <text evidence="2">The sequence shown here is derived from an EMBL/GenBank/DDBJ whole genome shotgun (WGS) entry which is preliminary data.</text>
</comment>
<dbReference type="AlphaFoldDB" id="A0A9D4EFB8"/>
<evidence type="ECO:0000256" key="1">
    <source>
        <dbReference type="SAM" id="MobiDB-lite"/>
    </source>
</evidence>
<accession>A0A9D4EFB8</accession>
<feature type="region of interest" description="Disordered" evidence="1">
    <location>
        <begin position="1"/>
        <end position="28"/>
    </location>
</feature>
<feature type="compositionally biased region" description="Basic and acidic residues" evidence="1">
    <location>
        <begin position="1"/>
        <end position="12"/>
    </location>
</feature>
<dbReference type="Proteomes" id="UP000828390">
    <property type="component" value="Unassembled WGS sequence"/>
</dbReference>
<protein>
    <submittedName>
        <fullName evidence="2">Uncharacterized protein</fullName>
    </submittedName>
</protein>
<keyword evidence="3" id="KW-1185">Reference proteome</keyword>
<organism evidence="2 3">
    <name type="scientific">Dreissena polymorpha</name>
    <name type="common">Zebra mussel</name>
    <name type="synonym">Mytilus polymorpha</name>
    <dbReference type="NCBI Taxonomy" id="45954"/>
    <lineage>
        <taxon>Eukaryota</taxon>
        <taxon>Metazoa</taxon>
        <taxon>Spiralia</taxon>
        <taxon>Lophotrochozoa</taxon>
        <taxon>Mollusca</taxon>
        <taxon>Bivalvia</taxon>
        <taxon>Autobranchia</taxon>
        <taxon>Heteroconchia</taxon>
        <taxon>Euheterodonta</taxon>
        <taxon>Imparidentia</taxon>
        <taxon>Neoheterodontei</taxon>
        <taxon>Myida</taxon>
        <taxon>Dreissenoidea</taxon>
        <taxon>Dreissenidae</taxon>
        <taxon>Dreissena</taxon>
    </lineage>
</organism>